<dbReference type="InterPro" id="IPR050073">
    <property type="entry name" value="2-IPM_HCS-like"/>
</dbReference>
<reference evidence="2" key="1">
    <citation type="submission" date="2019-12" db="EMBL/GenBank/DDBJ databases">
        <title>Genome sequencing and annotation of Brassica cretica.</title>
        <authorList>
            <person name="Studholme D.J."/>
            <person name="Sarris P.F."/>
        </authorList>
    </citation>
    <scope>NUCLEOTIDE SEQUENCE</scope>
    <source>
        <strain evidence="2">PFS-102/07</strain>
        <tissue evidence="2">Leaf</tissue>
    </source>
</reference>
<protein>
    <recommendedName>
        <fullName evidence="1">Pyruvate carboxyltransferase domain-containing protein</fullName>
    </recommendedName>
</protein>
<dbReference type="AlphaFoldDB" id="A0A8S9HRX6"/>
<dbReference type="Pfam" id="PF00682">
    <property type="entry name" value="HMGL-like"/>
    <property type="match status" value="1"/>
</dbReference>
<proteinExistence type="predicted"/>
<dbReference type="GO" id="GO:0003852">
    <property type="term" value="F:2-isopropylmalate synthase activity"/>
    <property type="evidence" value="ECO:0007669"/>
    <property type="project" value="TreeGrafter"/>
</dbReference>
<dbReference type="PANTHER" id="PTHR10277:SF73">
    <property type="entry name" value="PYRUVATE CARBOXYLTRANSFERASE DOMAIN-CONTAINING PROTEIN"/>
    <property type="match status" value="1"/>
</dbReference>
<evidence type="ECO:0000313" key="2">
    <source>
        <dbReference type="EMBL" id="KAF2560783.1"/>
    </source>
</evidence>
<name>A0A8S9HRX6_BRACR</name>
<dbReference type="Gene3D" id="3.20.20.70">
    <property type="entry name" value="Aldolase class I"/>
    <property type="match status" value="1"/>
</dbReference>
<dbReference type="EMBL" id="QGKY02001250">
    <property type="protein sequence ID" value="KAF2560783.1"/>
    <property type="molecule type" value="Genomic_DNA"/>
</dbReference>
<comment type="caution">
    <text evidence="2">The sequence shown here is derived from an EMBL/GenBank/DDBJ whole genome shotgun (WGS) entry which is preliminary data.</text>
</comment>
<dbReference type="PANTHER" id="PTHR10277">
    <property type="entry name" value="HOMOCITRATE SYNTHASE-RELATED"/>
    <property type="match status" value="1"/>
</dbReference>
<dbReference type="GO" id="GO:0009507">
    <property type="term" value="C:chloroplast"/>
    <property type="evidence" value="ECO:0007669"/>
    <property type="project" value="TreeGrafter"/>
</dbReference>
<dbReference type="InterPro" id="IPR000891">
    <property type="entry name" value="PYR_CT"/>
</dbReference>
<feature type="domain" description="Pyruvate carboxyltransferase" evidence="1">
    <location>
        <begin position="152"/>
        <end position="232"/>
    </location>
</feature>
<accession>A0A8S9HRX6</accession>
<organism evidence="2">
    <name type="scientific">Brassica cretica</name>
    <name type="common">Mustard</name>
    <dbReference type="NCBI Taxonomy" id="69181"/>
    <lineage>
        <taxon>Eukaryota</taxon>
        <taxon>Viridiplantae</taxon>
        <taxon>Streptophyta</taxon>
        <taxon>Embryophyta</taxon>
        <taxon>Tracheophyta</taxon>
        <taxon>Spermatophyta</taxon>
        <taxon>Magnoliopsida</taxon>
        <taxon>eudicotyledons</taxon>
        <taxon>Gunneridae</taxon>
        <taxon>Pentapetalae</taxon>
        <taxon>rosids</taxon>
        <taxon>malvids</taxon>
        <taxon>Brassicales</taxon>
        <taxon>Brassicaceae</taxon>
        <taxon>Brassiceae</taxon>
        <taxon>Brassica</taxon>
    </lineage>
</organism>
<evidence type="ECO:0000259" key="1">
    <source>
        <dbReference type="Pfam" id="PF00682"/>
    </source>
</evidence>
<dbReference type="GO" id="GO:0009098">
    <property type="term" value="P:L-leucine biosynthetic process"/>
    <property type="evidence" value="ECO:0007669"/>
    <property type="project" value="TreeGrafter"/>
</dbReference>
<dbReference type="SUPFAM" id="SSF51569">
    <property type="entry name" value="Aldolase"/>
    <property type="match status" value="1"/>
</dbReference>
<dbReference type="InterPro" id="IPR013785">
    <property type="entry name" value="Aldolase_TIM"/>
</dbReference>
<sequence length="235" mass="26567">MKQISKVIQYIHFLQEKVDKHEPPEGTVPVLAEAQAVDMEHQQYLKRAMDTTSFPVLGQRNSFFSPELSQLCPVSTSDVAAMECENLREEEEVEELSIHNGTINISSVYSQGLLKTLSETLQTSGVDLSRSRISVQIKLSKQPQEVDEETGYIPVICVIARSKERDIKAAWESVKYAKRPRIVIFTSTSDIHLKYKLKMTREEVVEMVASSIRFAKSLGFEDIEFGCEDGGRFTS</sequence>
<gene>
    <name evidence="2" type="ORF">F2Q70_00018804</name>
</gene>